<dbReference type="InterPro" id="IPR001995">
    <property type="entry name" value="Peptidase_A2_cat"/>
</dbReference>
<feature type="region of interest" description="Disordered" evidence="2">
    <location>
        <begin position="178"/>
        <end position="273"/>
    </location>
</feature>
<dbReference type="PROSITE" id="PS00141">
    <property type="entry name" value="ASP_PROTEASE"/>
    <property type="match status" value="1"/>
</dbReference>
<dbReference type="GO" id="GO:0008233">
    <property type="term" value="F:peptidase activity"/>
    <property type="evidence" value="ECO:0007669"/>
    <property type="project" value="UniProtKB-KW"/>
</dbReference>
<dbReference type="SUPFAM" id="SSF50630">
    <property type="entry name" value="Acid proteases"/>
    <property type="match status" value="1"/>
</dbReference>
<name>A0ABX0TVR3_9SPHN</name>
<evidence type="ECO:0000256" key="1">
    <source>
        <dbReference type="ARBA" id="ARBA00022801"/>
    </source>
</evidence>
<proteinExistence type="predicted"/>
<comment type="caution">
    <text evidence="4">The sequence shown here is derived from an EMBL/GenBank/DDBJ whole genome shotgun (WGS) entry which is preliminary data.</text>
</comment>
<evidence type="ECO:0000256" key="2">
    <source>
        <dbReference type="SAM" id="MobiDB-lite"/>
    </source>
</evidence>
<keyword evidence="4" id="KW-0645">Protease</keyword>
<protein>
    <submittedName>
        <fullName evidence="4">Clan AA aspartic protease (TIGR02281 family)</fullName>
    </submittedName>
</protein>
<accession>A0ABX0TVR3</accession>
<dbReference type="Gene3D" id="2.40.70.10">
    <property type="entry name" value="Acid Proteases"/>
    <property type="match status" value="1"/>
</dbReference>
<dbReference type="InterPro" id="IPR001969">
    <property type="entry name" value="Aspartic_peptidase_AS"/>
</dbReference>
<dbReference type="RefSeq" id="WP_167072723.1">
    <property type="nucleotide sequence ID" value="NZ_JAAOZC010000003.1"/>
</dbReference>
<feature type="region of interest" description="Disordered" evidence="2">
    <location>
        <begin position="31"/>
        <end position="50"/>
    </location>
</feature>
<evidence type="ECO:0000313" key="4">
    <source>
        <dbReference type="EMBL" id="NIJ07870.1"/>
    </source>
</evidence>
<dbReference type="NCBIfam" id="TIGR02281">
    <property type="entry name" value="clan_AA_DTGA"/>
    <property type="match status" value="1"/>
</dbReference>
<organism evidence="4 5">
    <name type="scientific">Sphingomonas vulcanisoli</name>
    <dbReference type="NCBI Taxonomy" id="1658060"/>
    <lineage>
        <taxon>Bacteria</taxon>
        <taxon>Pseudomonadati</taxon>
        <taxon>Pseudomonadota</taxon>
        <taxon>Alphaproteobacteria</taxon>
        <taxon>Sphingomonadales</taxon>
        <taxon>Sphingomonadaceae</taxon>
        <taxon>Sphingomonas</taxon>
    </lineage>
</organism>
<reference evidence="4 5" key="1">
    <citation type="submission" date="2020-03" db="EMBL/GenBank/DDBJ databases">
        <title>Genomic Encyclopedia of Type Strains, Phase III (KMG-III): the genomes of soil and plant-associated and newly described type strains.</title>
        <authorList>
            <person name="Whitman W."/>
        </authorList>
    </citation>
    <scope>NUCLEOTIDE SEQUENCE [LARGE SCALE GENOMIC DNA]</scope>
    <source>
        <strain evidence="4 5">CECT 8804</strain>
    </source>
</reference>
<gene>
    <name evidence="4" type="ORF">FHS31_001480</name>
</gene>
<dbReference type="PROSITE" id="PS50175">
    <property type="entry name" value="ASP_PROT_RETROV"/>
    <property type="match status" value="1"/>
</dbReference>
<dbReference type="CDD" id="cd05483">
    <property type="entry name" value="retropepsin_like_bacteria"/>
    <property type="match status" value="1"/>
</dbReference>
<dbReference type="Proteomes" id="UP000727456">
    <property type="component" value="Unassembled WGS sequence"/>
</dbReference>
<dbReference type="InterPro" id="IPR034122">
    <property type="entry name" value="Retropepsin-like_bacterial"/>
</dbReference>
<dbReference type="InterPro" id="IPR011969">
    <property type="entry name" value="Clan_AA_Asp_peptidase_C"/>
</dbReference>
<feature type="compositionally biased region" description="Basic and acidic residues" evidence="2">
    <location>
        <begin position="216"/>
        <end position="228"/>
    </location>
</feature>
<feature type="compositionally biased region" description="Pro residues" evidence="2">
    <location>
        <begin position="264"/>
        <end position="273"/>
    </location>
</feature>
<feature type="compositionally biased region" description="Basic and acidic residues" evidence="2">
    <location>
        <begin position="236"/>
        <end position="254"/>
    </location>
</feature>
<feature type="compositionally biased region" description="Basic and acidic residues" evidence="2">
    <location>
        <begin position="197"/>
        <end position="207"/>
    </location>
</feature>
<feature type="compositionally biased region" description="Low complexity" evidence="2">
    <location>
        <begin position="31"/>
        <end position="41"/>
    </location>
</feature>
<keyword evidence="1" id="KW-0378">Hydrolase</keyword>
<feature type="compositionally biased region" description="Gly residues" evidence="2">
    <location>
        <begin position="178"/>
        <end position="193"/>
    </location>
</feature>
<sequence>MPSSVALTVFKFALVASILPIANEIRTVWSQPSQSAQSSSEQIERTDSPSIVDVEDKQRQIPVSADGLYHVDAKLNGRNVSLVVDSGANTTILTQADARRVGLKPKKMHFRRRIVTANGEASLATVAIPKMEVAGKNLKDVPVSVIGKEGGASLLGQDVIARLDGVSINDGVMTIAGGTGAGGTRAGGTGASGAGTSEKDTGEKGADGKSAGGEAAGEKGAEASEKIAIEIAPDSKGTDSKGPDGHGTDGKNAAEKGATSHPAASPPAPSLHR</sequence>
<evidence type="ECO:0000259" key="3">
    <source>
        <dbReference type="PROSITE" id="PS50175"/>
    </source>
</evidence>
<evidence type="ECO:0000313" key="5">
    <source>
        <dbReference type="Proteomes" id="UP000727456"/>
    </source>
</evidence>
<dbReference type="InterPro" id="IPR021109">
    <property type="entry name" value="Peptidase_aspartic_dom_sf"/>
</dbReference>
<dbReference type="GO" id="GO:0006508">
    <property type="term" value="P:proteolysis"/>
    <property type="evidence" value="ECO:0007669"/>
    <property type="project" value="UniProtKB-KW"/>
</dbReference>
<dbReference type="Pfam" id="PF13975">
    <property type="entry name" value="gag-asp_proteas"/>
    <property type="match status" value="1"/>
</dbReference>
<dbReference type="EMBL" id="JAAOZC010000003">
    <property type="protein sequence ID" value="NIJ07870.1"/>
    <property type="molecule type" value="Genomic_DNA"/>
</dbReference>
<keyword evidence="5" id="KW-1185">Reference proteome</keyword>
<feature type="domain" description="Peptidase A2" evidence="3">
    <location>
        <begin position="80"/>
        <end position="159"/>
    </location>
</feature>